<dbReference type="Pfam" id="PF07690">
    <property type="entry name" value="MFS_1"/>
    <property type="match status" value="1"/>
</dbReference>
<dbReference type="InterPro" id="IPR005829">
    <property type="entry name" value="Sugar_transporter_CS"/>
</dbReference>
<sequence>MSQDSNTRDGVVGGLVEEAPDSSEAHLGPKQEFEVALDQDASQSDGNWTATTQIKLILICLAIVSIVVALDATILVAALPTLATALNGTASETFWAGSAYLLTSAVFQPILVALSDVLGRREILFAAVVLFTGGSLICCLANNFRVLLTGRAMQGIGGGGVIVMNLIIMTDVIPLRFRPKYNGVSQVAWALGTIIGPIIGGVIAEKTTWRWLFYLNFPFCGIGLLMVPFVVRISRARKSVRAGLLQFDWLGSCLFIASSTALLIGLTWAGHQYPWDSYQTLVPLCVGAGGLLFTGLWEVSIAKQPFIRRTMLRDRSLMTAYFCTLLQGLTLYGGIYYLALLLLSVQARKPLNVGLVILPIGCGLVPASTLFGLAISRLGKWRWAVWAGWALNTLAMGLLILLRTSTSVVAMVFIFLVLGLGQGALLVGHNFAVQALATVEDVASATALFAFMRGLGLCLGVVIGGAVFQNRLATYLSDAGLPTVIATTAESFITELVSLPTTSAQRIAVTQAYSKAFQSLFEVMTGISGLGFILSFTLRSASLDKILASAHELQGKERN</sequence>
<accession>A0A6A6EYK9</accession>
<keyword evidence="3 6" id="KW-1133">Transmembrane helix</keyword>
<feature type="transmembrane region" description="Helical" evidence="6">
    <location>
        <begin position="519"/>
        <end position="538"/>
    </location>
</feature>
<feature type="transmembrane region" description="Helical" evidence="6">
    <location>
        <begin position="156"/>
        <end position="175"/>
    </location>
</feature>
<dbReference type="PROSITE" id="PS00216">
    <property type="entry name" value="SUGAR_TRANSPORT_1"/>
    <property type="match status" value="1"/>
</dbReference>
<feature type="region of interest" description="Disordered" evidence="5">
    <location>
        <begin position="1"/>
        <end position="26"/>
    </location>
</feature>
<proteinExistence type="predicted"/>
<dbReference type="InterPro" id="IPR036259">
    <property type="entry name" value="MFS_trans_sf"/>
</dbReference>
<feature type="domain" description="Major facilitator superfamily (MFS) profile" evidence="7">
    <location>
        <begin position="57"/>
        <end position="543"/>
    </location>
</feature>
<dbReference type="PANTHER" id="PTHR23501">
    <property type="entry name" value="MAJOR FACILITATOR SUPERFAMILY"/>
    <property type="match status" value="1"/>
</dbReference>
<dbReference type="OrthoDB" id="2351791at2759"/>
<feature type="transmembrane region" description="Helical" evidence="6">
    <location>
        <begin position="355"/>
        <end position="376"/>
    </location>
</feature>
<evidence type="ECO:0000256" key="4">
    <source>
        <dbReference type="ARBA" id="ARBA00023136"/>
    </source>
</evidence>
<feature type="transmembrane region" description="Helical" evidence="6">
    <location>
        <begin position="94"/>
        <end position="114"/>
    </location>
</feature>
<evidence type="ECO:0000256" key="2">
    <source>
        <dbReference type="ARBA" id="ARBA00022692"/>
    </source>
</evidence>
<dbReference type="SUPFAM" id="SSF103473">
    <property type="entry name" value="MFS general substrate transporter"/>
    <property type="match status" value="1"/>
</dbReference>
<dbReference type="InterPro" id="IPR011701">
    <property type="entry name" value="MFS"/>
</dbReference>
<dbReference type="AlphaFoldDB" id="A0A6A6EYK9"/>
<dbReference type="PROSITE" id="PS50850">
    <property type="entry name" value="MFS"/>
    <property type="match status" value="1"/>
</dbReference>
<feature type="transmembrane region" description="Helical" evidence="6">
    <location>
        <begin position="445"/>
        <end position="468"/>
    </location>
</feature>
<feature type="transmembrane region" description="Helical" evidence="6">
    <location>
        <begin position="243"/>
        <end position="269"/>
    </location>
</feature>
<feature type="transmembrane region" description="Helical" evidence="6">
    <location>
        <begin position="123"/>
        <end position="144"/>
    </location>
</feature>
<keyword evidence="9" id="KW-1185">Reference proteome</keyword>
<feature type="transmembrane region" description="Helical" evidence="6">
    <location>
        <begin position="56"/>
        <end position="82"/>
    </location>
</feature>
<dbReference type="GO" id="GO:0005886">
    <property type="term" value="C:plasma membrane"/>
    <property type="evidence" value="ECO:0007669"/>
    <property type="project" value="TreeGrafter"/>
</dbReference>
<feature type="transmembrane region" description="Helical" evidence="6">
    <location>
        <begin position="211"/>
        <end position="231"/>
    </location>
</feature>
<feature type="transmembrane region" description="Helical" evidence="6">
    <location>
        <begin position="408"/>
        <end position="433"/>
    </location>
</feature>
<dbReference type="Gene3D" id="1.20.1250.20">
    <property type="entry name" value="MFS general substrate transporter like domains"/>
    <property type="match status" value="1"/>
</dbReference>
<feature type="transmembrane region" description="Helical" evidence="6">
    <location>
        <begin position="281"/>
        <end position="299"/>
    </location>
</feature>
<evidence type="ECO:0000313" key="8">
    <source>
        <dbReference type="EMBL" id="KAF2195899.1"/>
    </source>
</evidence>
<organism evidence="8 9">
    <name type="scientific">Zopfia rhizophila CBS 207.26</name>
    <dbReference type="NCBI Taxonomy" id="1314779"/>
    <lineage>
        <taxon>Eukaryota</taxon>
        <taxon>Fungi</taxon>
        <taxon>Dikarya</taxon>
        <taxon>Ascomycota</taxon>
        <taxon>Pezizomycotina</taxon>
        <taxon>Dothideomycetes</taxon>
        <taxon>Dothideomycetes incertae sedis</taxon>
        <taxon>Zopfiaceae</taxon>
        <taxon>Zopfia</taxon>
    </lineage>
</organism>
<dbReference type="PANTHER" id="PTHR23501:SF94">
    <property type="entry name" value="MAJOR FACILITATOR SUPERFAMILY (MFS) PROFILE DOMAIN-CONTAINING PROTEIN"/>
    <property type="match status" value="1"/>
</dbReference>
<evidence type="ECO:0000256" key="5">
    <source>
        <dbReference type="SAM" id="MobiDB-lite"/>
    </source>
</evidence>
<feature type="transmembrane region" description="Helical" evidence="6">
    <location>
        <begin position="320"/>
        <end position="343"/>
    </location>
</feature>
<keyword evidence="4 6" id="KW-0472">Membrane</keyword>
<comment type="subcellular location">
    <subcellularLocation>
        <location evidence="1">Membrane</location>
        <topology evidence="1">Multi-pass membrane protein</topology>
    </subcellularLocation>
</comment>
<dbReference type="EMBL" id="ML994610">
    <property type="protein sequence ID" value="KAF2195899.1"/>
    <property type="molecule type" value="Genomic_DNA"/>
</dbReference>
<protein>
    <submittedName>
        <fullName evidence="8">MFS general substrate transporter</fullName>
    </submittedName>
</protein>
<reference evidence="8" key="1">
    <citation type="journal article" date="2020" name="Stud. Mycol.">
        <title>101 Dothideomycetes genomes: a test case for predicting lifestyles and emergence of pathogens.</title>
        <authorList>
            <person name="Haridas S."/>
            <person name="Albert R."/>
            <person name="Binder M."/>
            <person name="Bloem J."/>
            <person name="Labutti K."/>
            <person name="Salamov A."/>
            <person name="Andreopoulos B."/>
            <person name="Baker S."/>
            <person name="Barry K."/>
            <person name="Bills G."/>
            <person name="Bluhm B."/>
            <person name="Cannon C."/>
            <person name="Castanera R."/>
            <person name="Culley D."/>
            <person name="Daum C."/>
            <person name="Ezra D."/>
            <person name="Gonzalez J."/>
            <person name="Henrissat B."/>
            <person name="Kuo A."/>
            <person name="Liang C."/>
            <person name="Lipzen A."/>
            <person name="Lutzoni F."/>
            <person name="Magnuson J."/>
            <person name="Mondo S."/>
            <person name="Nolan M."/>
            <person name="Ohm R."/>
            <person name="Pangilinan J."/>
            <person name="Park H.-J."/>
            <person name="Ramirez L."/>
            <person name="Alfaro M."/>
            <person name="Sun H."/>
            <person name="Tritt A."/>
            <person name="Yoshinaga Y."/>
            <person name="Zwiers L.-H."/>
            <person name="Turgeon B."/>
            <person name="Goodwin S."/>
            <person name="Spatafora J."/>
            <person name="Crous P."/>
            <person name="Grigoriev I."/>
        </authorList>
    </citation>
    <scope>NUCLEOTIDE SEQUENCE</scope>
    <source>
        <strain evidence="8">CBS 207.26</strain>
    </source>
</reference>
<evidence type="ECO:0000259" key="7">
    <source>
        <dbReference type="PROSITE" id="PS50850"/>
    </source>
</evidence>
<dbReference type="Proteomes" id="UP000800200">
    <property type="component" value="Unassembled WGS sequence"/>
</dbReference>
<dbReference type="PRINTS" id="PR01035">
    <property type="entry name" value="TCRTETA"/>
</dbReference>
<evidence type="ECO:0000256" key="3">
    <source>
        <dbReference type="ARBA" id="ARBA00022989"/>
    </source>
</evidence>
<evidence type="ECO:0000256" key="6">
    <source>
        <dbReference type="SAM" id="Phobius"/>
    </source>
</evidence>
<name>A0A6A6EYK9_9PEZI</name>
<gene>
    <name evidence="8" type="ORF">K469DRAFT_699517</name>
</gene>
<dbReference type="InterPro" id="IPR001958">
    <property type="entry name" value="Tet-R_TetA/multi-R_MdtG-like"/>
</dbReference>
<dbReference type="Gene3D" id="1.20.1720.10">
    <property type="entry name" value="Multidrug resistance protein D"/>
    <property type="match status" value="1"/>
</dbReference>
<dbReference type="GO" id="GO:0022857">
    <property type="term" value="F:transmembrane transporter activity"/>
    <property type="evidence" value="ECO:0007669"/>
    <property type="project" value="InterPro"/>
</dbReference>
<dbReference type="InterPro" id="IPR020846">
    <property type="entry name" value="MFS_dom"/>
</dbReference>
<feature type="transmembrane region" description="Helical" evidence="6">
    <location>
        <begin position="187"/>
        <end position="205"/>
    </location>
</feature>
<evidence type="ECO:0000313" key="9">
    <source>
        <dbReference type="Proteomes" id="UP000800200"/>
    </source>
</evidence>
<keyword evidence="2 6" id="KW-0812">Transmembrane</keyword>
<feature type="transmembrane region" description="Helical" evidence="6">
    <location>
        <begin position="383"/>
        <end position="402"/>
    </location>
</feature>
<evidence type="ECO:0000256" key="1">
    <source>
        <dbReference type="ARBA" id="ARBA00004141"/>
    </source>
</evidence>